<dbReference type="HAMAP" id="MF_02041">
    <property type="entry name" value="DusA_subfam"/>
    <property type="match status" value="1"/>
</dbReference>
<feature type="binding site" evidence="10 13">
    <location>
        <position position="53"/>
    </location>
    <ligand>
        <name>FMN</name>
        <dbReference type="ChEBI" id="CHEBI:58210"/>
    </ligand>
</feature>
<keyword evidence="4 10" id="KW-0288">FMN</keyword>
<dbReference type="InterPro" id="IPR035587">
    <property type="entry name" value="DUS-like_FMN-bd"/>
</dbReference>
<dbReference type="GO" id="GO:0000049">
    <property type="term" value="F:tRNA binding"/>
    <property type="evidence" value="ECO:0007669"/>
    <property type="project" value="UniProtKB-UniRule"/>
</dbReference>
<evidence type="ECO:0000256" key="6">
    <source>
        <dbReference type="ARBA" id="ARBA00022857"/>
    </source>
</evidence>
<dbReference type="Pfam" id="PF01207">
    <property type="entry name" value="Dus"/>
    <property type="match status" value="1"/>
</dbReference>
<comment type="similarity">
    <text evidence="11">Belongs to the dus family.</text>
</comment>
<name>A0A3E0WG02_9GAMM</name>
<feature type="active site" description="Proton donor" evidence="10 12">
    <location>
        <position position="83"/>
    </location>
</feature>
<feature type="site" description="Interacts with tRNA" evidence="10">
    <location>
        <position position="80"/>
    </location>
</feature>
<dbReference type="GO" id="GO:0102266">
    <property type="term" value="F:tRNA-dihydrouridine20a synthase activity"/>
    <property type="evidence" value="ECO:0007669"/>
    <property type="project" value="RHEA"/>
</dbReference>
<feature type="domain" description="DUS-like FMN-binding" evidence="14">
    <location>
        <begin position="1"/>
        <end position="304"/>
    </location>
</feature>
<dbReference type="CDD" id="cd02801">
    <property type="entry name" value="DUS_like_FMN"/>
    <property type="match status" value="1"/>
</dbReference>
<dbReference type="PANTHER" id="PTHR42907">
    <property type="entry name" value="FMN-LINKED OXIDOREDUCTASES SUPERFAMILY PROTEIN"/>
    <property type="match status" value="1"/>
</dbReference>
<keyword evidence="5 10" id="KW-0819">tRNA processing</keyword>
<dbReference type="NCBIfam" id="NF008774">
    <property type="entry name" value="PRK11815.1"/>
    <property type="match status" value="1"/>
</dbReference>
<keyword evidence="7 10" id="KW-0694">RNA-binding</keyword>
<dbReference type="AlphaFoldDB" id="A0A3E0WG02"/>
<dbReference type="InterPro" id="IPR018517">
    <property type="entry name" value="tRNA_hU_synthase_CS"/>
</dbReference>
<dbReference type="Proteomes" id="UP000256763">
    <property type="component" value="Unassembled WGS sequence"/>
</dbReference>
<evidence type="ECO:0000256" key="9">
    <source>
        <dbReference type="ARBA" id="ARBA00058013"/>
    </source>
</evidence>
<evidence type="ECO:0000256" key="7">
    <source>
        <dbReference type="ARBA" id="ARBA00022884"/>
    </source>
</evidence>
<dbReference type="SUPFAM" id="SSF51395">
    <property type="entry name" value="FMN-linked oxidoreductases"/>
    <property type="match status" value="1"/>
</dbReference>
<evidence type="ECO:0000313" key="16">
    <source>
        <dbReference type="Proteomes" id="UP000256763"/>
    </source>
</evidence>
<reference evidence="16" key="1">
    <citation type="submission" date="2017-05" db="EMBL/GenBank/DDBJ databases">
        <authorList>
            <person name="Sharma S."/>
            <person name="Sidhu C."/>
            <person name="Pinnaka A.K."/>
        </authorList>
    </citation>
    <scope>NUCLEOTIDE SEQUENCE [LARGE SCALE GENOMIC DNA]</scope>
    <source>
        <strain evidence="16">AK93</strain>
    </source>
</reference>
<sequence>MMDWTDRHDRRFLRLCAPHTLLYTEMVTAGAIVYGDIERHLRFNAEEHPVAVQFGGSEPEQLAVCARAAEAYGYDEVNLNVGCPSDRVQAGRFGACLMAEPRLVADCVAAMREATRLPVTVKSRIGIDDRDSYEHLLQFVEQVSDAGCRTFIVHARKAWLQGLSPKQNREIPPLDYPRVYRLKQDFPELEIIINGGIRQLSEISEHIKSVDGVMIGREAYANPWALAQWDAALWNVRVPRTRHQVIRDFMPYIEQELLAGTKLSNITRHILGLFQGVPGAKAWRRHLSENAWRVGAGIEVVEAALACVPEARCEAA</sequence>
<dbReference type="FunFam" id="3.20.20.70:FF:000083">
    <property type="entry name" value="tRNA-dihydrouridine(20/20a) synthase"/>
    <property type="match status" value="1"/>
</dbReference>
<evidence type="ECO:0000256" key="12">
    <source>
        <dbReference type="PIRSR" id="PIRSR006621-1"/>
    </source>
</evidence>
<evidence type="ECO:0000256" key="4">
    <source>
        <dbReference type="ARBA" id="ARBA00022643"/>
    </source>
</evidence>
<evidence type="ECO:0000256" key="11">
    <source>
        <dbReference type="PIRNR" id="PIRNR006621"/>
    </source>
</evidence>
<dbReference type="InterPro" id="IPR001269">
    <property type="entry name" value="DUS_fam"/>
</dbReference>
<evidence type="ECO:0000256" key="10">
    <source>
        <dbReference type="HAMAP-Rule" id="MF_02041"/>
    </source>
</evidence>
<dbReference type="PANTHER" id="PTHR42907:SF1">
    <property type="entry name" value="FMN-LINKED OXIDOREDUCTASES SUPERFAMILY PROTEIN"/>
    <property type="match status" value="1"/>
</dbReference>
<evidence type="ECO:0000313" key="15">
    <source>
        <dbReference type="EMBL" id="RFA31658.1"/>
    </source>
</evidence>
<keyword evidence="16" id="KW-1185">Reference proteome</keyword>
<feature type="binding site" evidence="10 13">
    <location>
        <position position="122"/>
    </location>
    <ligand>
        <name>FMN</name>
        <dbReference type="ChEBI" id="CHEBI:58210"/>
    </ligand>
</feature>
<dbReference type="PROSITE" id="PS01136">
    <property type="entry name" value="UPF0034"/>
    <property type="match status" value="1"/>
</dbReference>
<gene>
    <name evidence="10" type="primary">dusA</name>
    <name evidence="15" type="ORF">CAL65_21945</name>
</gene>
<dbReference type="Gene3D" id="1.20.120.1460">
    <property type="match status" value="1"/>
</dbReference>
<dbReference type="GO" id="GO:0050660">
    <property type="term" value="F:flavin adenine dinucleotide binding"/>
    <property type="evidence" value="ECO:0007669"/>
    <property type="project" value="InterPro"/>
</dbReference>
<evidence type="ECO:0000256" key="1">
    <source>
        <dbReference type="ARBA" id="ARBA00001917"/>
    </source>
</evidence>
<dbReference type="InterPro" id="IPR013785">
    <property type="entry name" value="Aldolase_TIM"/>
</dbReference>
<comment type="catalytic activity">
    <reaction evidence="10">
        <text>5,6-dihydrouridine(20) in tRNA + NADP(+) = uridine(20) in tRNA + NADPH + H(+)</text>
        <dbReference type="Rhea" id="RHEA:53336"/>
        <dbReference type="Rhea" id="RHEA-COMP:13533"/>
        <dbReference type="Rhea" id="RHEA-COMP:13534"/>
        <dbReference type="ChEBI" id="CHEBI:15378"/>
        <dbReference type="ChEBI" id="CHEBI:57783"/>
        <dbReference type="ChEBI" id="CHEBI:58349"/>
        <dbReference type="ChEBI" id="CHEBI:65315"/>
        <dbReference type="ChEBI" id="CHEBI:74443"/>
        <dbReference type="EC" id="1.3.1.91"/>
    </reaction>
</comment>
<keyword evidence="13" id="KW-0547">Nucleotide-binding</keyword>
<evidence type="ECO:0000259" key="14">
    <source>
        <dbReference type="Pfam" id="PF01207"/>
    </source>
</evidence>
<comment type="similarity">
    <text evidence="10">Belongs to the Dus family. DusA subfamily.</text>
</comment>
<comment type="catalytic activity">
    <reaction evidence="10">
        <text>5,6-dihydrouridine(20a) in tRNA + NAD(+) = uridine(20a) in tRNA + NADH + H(+)</text>
        <dbReference type="Rhea" id="RHEA:53348"/>
        <dbReference type="Rhea" id="RHEA-COMP:13535"/>
        <dbReference type="Rhea" id="RHEA-COMP:13536"/>
        <dbReference type="ChEBI" id="CHEBI:15378"/>
        <dbReference type="ChEBI" id="CHEBI:57540"/>
        <dbReference type="ChEBI" id="CHEBI:57945"/>
        <dbReference type="ChEBI" id="CHEBI:65315"/>
        <dbReference type="ChEBI" id="CHEBI:74443"/>
    </reaction>
</comment>
<comment type="caution">
    <text evidence="15">The sequence shown here is derived from an EMBL/GenBank/DDBJ whole genome shotgun (WGS) entry which is preliminary data.</text>
</comment>
<feature type="site" description="Interacts with tRNA; defines subfamily-specific binding signature" evidence="10">
    <location>
        <position position="166"/>
    </location>
</feature>
<dbReference type="PIRSF" id="PIRSF006621">
    <property type="entry name" value="Dus"/>
    <property type="match status" value="1"/>
</dbReference>
<dbReference type="EC" id="1.3.1.91" evidence="10"/>
<feature type="binding site" evidence="10 13">
    <location>
        <begin position="216"/>
        <end position="217"/>
    </location>
    <ligand>
        <name>FMN</name>
        <dbReference type="ChEBI" id="CHEBI:58210"/>
    </ligand>
</feature>
<comment type="caution">
    <text evidence="10">Lacks conserved residue(s) required for the propagation of feature annotation.</text>
</comment>
<comment type="cofactor">
    <cofactor evidence="1 10 11 13">
        <name>FMN</name>
        <dbReference type="ChEBI" id="CHEBI:58210"/>
    </cofactor>
</comment>
<comment type="function">
    <text evidence="9 10">Catalyzes the synthesis of 5,6-dihydrouridine (D), a modified base found in the D-loop of most tRNAs, via the reduction of the C5-C6 double bond in target uridines. Specifically modifies U20 and U20a in tRNAs.</text>
</comment>
<comment type="catalytic activity">
    <reaction evidence="10">
        <text>5,6-dihydrouridine(20a) in tRNA + NADP(+) = uridine(20a) in tRNA + NADPH + H(+)</text>
        <dbReference type="Rhea" id="RHEA:53344"/>
        <dbReference type="Rhea" id="RHEA-COMP:13535"/>
        <dbReference type="Rhea" id="RHEA-COMP:13536"/>
        <dbReference type="ChEBI" id="CHEBI:15378"/>
        <dbReference type="ChEBI" id="CHEBI:57783"/>
        <dbReference type="ChEBI" id="CHEBI:58349"/>
        <dbReference type="ChEBI" id="CHEBI:65315"/>
        <dbReference type="ChEBI" id="CHEBI:74443"/>
    </reaction>
</comment>
<feature type="site" description="Interacts with tRNA" evidence="10">
    <location>
        <position position="169"/>
    </location>
</feature>
<feature type="binding site" evidence="10 13">
    <location>
        <position position="154"/>
    </location>
    <ligand>
        <name>FMN</name>
        <dbReference type="ChEBI" id="CHEBI:58210"/>
    </ligand>
</feature>
<keyword evidence="6 10" id="KW-0521">NADP</keyword>
<keyword evidence="8 10" id="KW-0560">Oxidoreductase</keyword>
<keyword evidence="3 10" id="KW-0285">Flavoprotein</keyword>
<protein>
    <recommendedName>
        <fullName evidence="10">tRNA-dihydrouridine(20/20a) synthase</fullName>
        <ecNumber evidence="10">1.3.1.91</ecNumber>
    </recommendedName>
    <alternativeName>
        <fullName evidence="10">U20-specific dihydrouridine synthase</fullName>
        <shortName evidence="10">U20-specific Dus</shortName>
    </alternativeName>
    <alternativeName>
        <fullName evidence="10">tRNA-dihydrouridine synthase A</fullName>
    </alternativeName>
</protein>
<dbReference type="GO" id="GO:0102264">
    <property type="term" value="F:tRNA-dihydrouridine20 synthase activity"/>
    <property type="evidence" value="ECO:0007669"/>
    <property type="project" value="UniProtKB-EC"/>
</dbReference>
<dbReference type="GO" id="GO:0010181">
    <property type="term" value="F:FMN binding"/>
    <property type="evidence" value="ECO:0007669"/>
    <property type="project" value="UniProtKB-UniRule"/>
</dbReference>
<dbReference type="EMBL" id="NFZW01000044">
    <property type="protein sequence ID" value="RFA31658.1"/>
    <property type="molecule type" value="Genomic_DNA"/>
</dbReference>
<evidence type="ECO:0000256" key="8">
    <source>
        <dbReference type="ARBA" id="ARBA00023002"/>
    </source>
</evidence>
<evidence type="ECO:0000256" key="3">
    <source>
        <dbReference type="ARBA" id="ARBA00022630"/>
    </source>
</evidence>
<dbReference type="InterPro" id="IPR004653">
    <property type="entry name" value="DusA"/>
</dbReference>
<accession>A0A3E0WG02</accession>
<feature type="binding site" evidence="10 13">
    <location>
        <begin position="194"/>
        <end position="196"/>
    </location>
    <ligand>
        <name>FMN</name>
        <dbReference type="ChEBI" id="CHEBI:58210"/>
    </ligand>
</feature>
<evidence type="ECO:0000256" key="5">
    <source>
        <dbReference type="ARBA" id="ARBA00022694"/>
    </source>
</evidence>
<dbReference type="NCBIfam" id="TIGR00742">
    <property type="entry name" value="yjbN"/>
    <property type="match status" value="1"/>
</dbReference>
<keyword evidence="2 10" id="KW-0820">tRNA-binding</keyword>
<comment type="catalytic activity">
    <reaction evidence="10">
        <text>5,6-dihydrouridine(20) in tRNA + NAD(+) = uridine(20) in tRNA + NADH + H(+)</text>
        <dbReference type="Rhea" id="RHEA:53340"/>
        <dbReference type="Rhea" id="RHEA-COMP:13533"/>
        <dbReference type="Rhea" id="RHEA-COMP:13534"/>
        <dbReference type="ChEBI" id="CHEBI:15378"/>
        <dbReference type="ChEBI" id="CHEBI:57540"/>
        <dbReference type="ChEBI" id="CHEBI:57945"/>
        <dbReference type="ChEBI" id="CHEBI:65315"/>
        <dbReference type="ChEBI" id="CHEBI:74443"/>
        <dbReference type="EC" id="1.3.1.91"/>
    </reaction>
</comment>
<feature type="site" description="Interacts with tRNA; defines subfamily-specific binding signature" evidence="10">
    <location>
        <position position="284"/>
    </location>
</feature>
<organism evidence="15 16">
    <name type="scientific">Alkalilimnicola ehrlichii</name>
    <dbReference type="NCBI Taxonomy" id="351052"/>
    <lineage>
        <taxon>Bacteria</taxon>
        <taxon>Pseudomonadati</taxon>
        <taxon>Pseudomonadota</taxon>
        <taxon>Gammaproteobacteria</taxon>
        <taxon>Chromatiales</taxon>
        <taxon>Ectothiorhodospiraceae</taxon>
        <taxon>Alkalilimnicola</taxon>
    </lineage>
</organism>
<evidence type="ECO:0000256" key="2">
    <source>
        <dbReference type="ARBA" id="ARBA00022555"/>
    </source>
</evidence>
<proteinExistence type="inferred from homology"/>
<dbReference type="Gene3D" id="3.20.20.70">
    <property type="entry name" value="Aldolase class I"/>
    <property type="match status" value="1"/>
</dbReference>
<evidence type="ECO:0000256" key="13">
    <source>
        <dbReference type="PIRSR" id="PIRSR006621-2"/>
    </source>
</evidence>